<keyword evidence="4" id="KW-0597">Phosphoprotein</keyword>
<dbReference type="CDD" id="cd08953">
    <property type="entry name" value="KR_2_SDR_x"/>
    <property type="match status" value="1"/>
</dbReference>
<dbReference type="InterPro" id="IPR014031">
    <property type="entry name" value="Ketoacyl_synth_C"/>
</dbReference>
<feature type="region of interest" description="N-terminal hotdog fold" evidence="6">
    <location>
        <begin position="621"/>
        <end position="743"/>
    </location>
</feature>
<dbReference type="InterPro" id="IPR042104">
    <property type="entry name" value="PKS_dehydratase_sf"/>
</dbReference>
<dbReference type="CDD" id="cd00833">
    <property type="entry name" value="PKS"/>
    <property type="match status" value="1"/>
</dbReference>
<evidence type="ECO:0000313" key="11">
    <source>
        <dbReference type="Proteomes" id="UP000618943"/>
    </source>
</evidence>
<dbReference type="InterPro" id="IPR049551">
    <property type="entry name" value="PKS_DH_C"/>
</dbReference>
<keyword evidence="11" id="KW-1185">Reference proteome</keyword>
<evidence type="ECO:0000256" key="6">
    <source>
        <dbReference type="PROSITE-ProRule" id="PRU01363"/>
    </source>
</evidence>
<dbReference type="Pfam" id="PF00550">
    <property type="entry name" value="PP-binding"/>
    <property type="match status" value="1"/>
</dbReference>
<dbReference type="InterPro" id="IPR036291">
    <property type="entry name" value="NAD(P)-bd_dom_sf"/>
</dbReference>
<proteinExistence type="predicted"/>
<dbReference type="InterPro" id="IPR006162">
    <property type="entry name" value="Ppantetheine_attach_site"/>
</dbReference>
<dbReference type="Pfam" id="PF21394">
    <property type="entry name" value="Beta-ketacyl_N"/>
    <property type="match status" value="1"/>
</dbReference>
<keyword evidence="5" id="KW-0808">Transferase</keyword>
<feature type="domain" description="Ketosynthase family 3 (KS3)" evidence="8">
    <location>
        <begin position="22"/>
        <end position="450"/>
    </location>
</feature>
<dbReference type="RefSeq" id="WP_200748541.1">
    <property type="nucleotide sequence ID" value="NZ_JAEOAH010000006.1"/>
</dbReference>
<dbReference type="SMART" id="SM00822">
    <property type="entry name" value="PKS_KR"/>
    <property type="match status" value="1"/>
</dbReference>
<evidence type="ECO:0000256" key="4">
    <source>
        <dbReference type="ARBA" id="ARBA00022553"/>
    </source>
</evidence>
<feature type="active site" description="Proton acceptor; for dehydratase activity" evidence="6">
    <location>
        <position position="652"/>
    </location>
</feature>
<dbReference type="Gene3D" id="1.10.1240.100">
    <property type="match status" value="1"/>
</dbReference>
<evidence type="ECO:0000256" key="2">
    <source>
        <dbReference type="ARBA" id="ARBA00004789"/>
    </source>
</evidence>
<feature type="domain" description="Carrier" evidence="7">
    <location>
        <begin position="1426"/>
        <end position="1501"/>
    </location>
</feature>
<dbReference type="PANTHER" id="PTHR43775">
    <property type="entry name" value="FATTY ACID SYNTHASE"/>
    <property type="match status" value="1"/>
</dbReference>
<dbReference type="InterPro" id="IPR014030">
    <property type="entry name" value="Ketoacyl_synth_N"/>
</dbReference>
<evidence type="ECO:0000256" key="3">
    <source>
        <dbReference type="ARBA" id="ARBA00022450"/>
    </source>
</evidence>
<dbReference type="InterPro" id="IPR009081">
    <property type="entry name" value="PP-bd_ACP"/>
</dbReference>
<feature type="region of interest" description="C-terminal hotdog fold" evidence="6">
    <location>
        <begin position="756"/>
        <end position="900"/>
    </location>
</feature>
<dbReference type="Proteomes" id="UP000618943">
    <property type="component" value="Unassembled WGS sequence"/>
</dbReference>
<dbReference type="InterPro" id="IPR036736">
    <property type="entry name" value="ACP-like_sf"/>
</dbReference>
<evidence type="ECO:0000259" key="7">
    <source>
        <dbReference type="PROSITE" id="PS50075"/>
    </source>
</evidence>
<dbReference type="PROSITE" id="PS52019">
    <property type="entry name" value="PKS_MFAS_DH"/>
    <property type="match status" value="1"/>
</dbReference>
<dbReference type="SUPFAM" id="SSF47336">
    <property type="entry name" value="ACP-like"/>
    <property type="match status" value="1"/>
</dbReference>
<dbReference type="InterPro" id="IPR049490">
    <property type="entry name" value="C883_1060-like_KR_N"/>
</dbReference>
<dbReference type="Gene3D" id="3.40.50.720">
    <property type="entry name" value="NAD(P)-binding Rossmann-like Domain"/>
    <property type="match status" value="1"/>
</dbReference>
<dbReference type="PANTHER" id="PTHR43775:SF51">
    <property type="entry name" value="INACTIVE PHENOLPHTHIOCEROL SYNTHESIS POLYKETIDE SYNTHASE TYPE I PKS1-RELATED"/>
    <property type="match status" value="1"/>
</dbReference>
<dbReference type="SUPFAM" id="SSF51735">
    <property type="entry name" value="NAD(P)-binding Rossmann-fold domains"/>
    <property type="match status" value="2"/>
</dbReference>
<evidence type="ECO:0000259" key="9">
    <source>
        <dbReference type="PROSITE" id="PS52019"/>
    </source>
</evidence>
<dbReference type="Pfam" id="PF22621">
    <property type="entry name" value="CurL-like_PKS_C"/>
    <property type="match status" value="1"/>
</dbReference>
<reference evidence="10 11" key="1">
    <citation type="submission" date="2020-12" db="EMBL/GenBank/DDBJ databases">
        <title>YIM B01967 draft genome.</title>
        <authorList>
            <person name="Yan X."/>
        </authorList>
    </citation>
    <scope>NUCLEOTIDE SEQUENCE [LARGE SCALE GENOMIC DNA]</scope>
    <source>
        <strain evidence="10 11">YIM B01967</strain>
    </source>
</reference>
<dbReference type="InterPro" id="IPR050091">
    <property type="entry name" value="PKS_NRPS_Biosynth_Enz"/>
</dbReference>
<accession>A0ABS1H5Q2</accession>
<protein>
    <submittedName>
        <fullName evidence="10">SDR family NAD(P)-dependent oxidoreductase</fullName>
    </submittedName>
</protein>
<dbReference type="InterPro" id="IPR020806">
    <property type="entry name" value="PKS_PP-bd"/>
</dbReference>
<dbReference type="Pfam" id="PF08659">
    <property type="entry name" value="KR"/>
    <property type="match status" value="1"/>
</dbReference>
<dbReference type="PROSITE" id="PS50075">
    <property type="entry name" value="CARRIER"/>
    <property type="match status" value="1"/>
</dbReference>
<dbReference type="Pfam" id="PF21089">
    <property type="entry name" value="PKS_DH_N"/>
    <property type="match status" value="1"/>
</dbReference>
<name>A0ABS1H5Q2_9BACL</name>
<keyword evidence="3" id="KW-0596">Phosphopantetheine</keyword>
<dbReference type="SMART" id="SM00826">
    <property type="entry name" value="PKS_DH"/>
    <property type="match status" value="1"/>
</dbReference>
<dbReference type="Gene3D" id="3.10.129.110">
    <property type="entry name" value="Polyketide synthase dehydratase"/>
    <property type="match status" value="1"/>
</dbReference>
<organism evidence="10 11">
    <name type="scientific">Viridibacillus soli</name>
    <dbReference type="NCBI Taxonomy" id="2798301"/>
    <lineage>
        <taxon>Bacteria</taxon>
        <taxon>Bacillati</taxon>
        <taxon>Bacillota</taxon>
        <taxon>Bacilli</taxon>
        <taxon>Bacillales</taxon>
        <taxon>Caryophanaceae</taxon>
        <taxon>Viridibacillus</taxon>
    </lineage>
</organism>
<dbReference type="PROSITE" id="PS00606">
    <property type="entry name" value="KS3_1"/>
    <property type="match status" value="1"/>
</dbReference>
<dbReference type="Pfam" id="PF00109">
    <property type="entry name" value="ketoacyl-synt"/>
    <property type="match status" value="1"/>
</dbReference>
<dbReference type="InterPro" id="IPR049900">
    <property type="entry name" value="PKS_mFAS_DH"/>
</dbReference>
<dbReference type="InterPro" id="IPR020807">
    <property type="entry name" value="PKS_DH"/>
</dbReference>
<dbReference type="InterPro" id="IPR018201">
    <property type="entry name" value="Ketoacyl_synth_AS"/>
</dbReference>
<dbReference type="Pfam" id="PF14765">
    <property type="entry name" value="PS-DH"/>
    <property type="match status" value="1"/>
</dbReference>
<dbReference type="PROSITE" id="PS52004">
    <property type="entry name" value="KS3_2"/>
    <property type="match status" value="1"/>
</dbReference>
<evidence type="ECO:0000256" key="1">
    <source>
        <dbReference type="ARBA" id="ARBA00003299"/>
    </source>
</evidence>
<sequence>MSLNFSDIDLIETNRQIPEHAGKEIAIIGMSGKFGASESLKEYWDNLCLGNDGIHSFPKNRIEDISPYLTAVMPGANESQFFDKAYLNAIDTFDYQFFKMSPKEASLMDPNQRLFLETAWSAIEDAGYGGNRLASSNTGVFAGFCTMTTNNYLNYIETMNPDLLAMAAPGNITSIIASRLSYLLDLKGPSLVVDTACSSSLVAVHLACQSILNGDCEMALAGGVKAGILPGLHNENEDIGIRSSDDRTKTFDHNSNGTGGGEGVAAILLKSLPQALEDGDTIYGVIKGSAVNQDGKSVGITAPNSQAQEDVILKAWGRAEIDPETISFIEAHGTGTPLGDPVEIAGIQNAFEHFTSKRQFCAVGSVKSNIGHLDGAAGIAGLIKAVLALKNKKIPPSIHFKYPNKKIPFIDSPVFVNDRLLEWKDSPHPRRCGISSFGLSGTNCHIVLEEAPVQPTAEQKEHADLFTLSAMNEDGLSRLIRDYTALLEKQQVLDLNQICFTANTGRHHHSCRLAVIAKNTEELKTKLLLLQKPIKSIPERGIWCSSDSSSIPSAQIPAAGIDPVLYSLAEAYSSGKEIDWESRYKDPYKKINLPAYPFTPSRCWLENRTPVISRNLEQKIHPLIDRVAVRSKDLVVYETVFSVKNHWELREHVLNGNHLLPGTAYIEIAQIAGKHALKADFVELNNVLFVSPFVLGQDEEKNVQIVLRISETTASFSINSYNEELEIWETHAEGNIQTAQKLPEKNRTDLQTVKEEAENHLELNDEMLKEATVQVGQRWRNINHLYIHPDKVLAHLTLSEEFREEAACYFMYPSLLDGAVNAANGTAGSEHDVYLPLWYKKFRIFRSIPISFYSLLTRKDHQEGDKEVATFDIELIDEDGGVFGEIEGYAIKKMRHAELVSPAVQTDKDLYHTVQWMPDVLPLPKSEVGEKDCYVIIHGKNGRLKDLAAILNKKGARVINVLSGETYCKFSPETYRISGTQEDYQMLVKELETESISRIIHLGSMDFDVIENADMLDKALTHGVRSLFYLTQQLIQNKLRTPIELVIITNYAGEVTHTEEYIKPQNSALIGFSRSIQYEHENLHVRVIDTDNEITSNELLSEIGKSDSAFLTAYRNHQRFTESLTESSRPAVAEGIHLKPEGVYIITGGTGGVGLTTAEHLSSAGAGHLALLNRSDFPDKKEWMNSGRDDQTHSKIKQLQVIESQGATIDLCRTDITDKEQLNETLQLLKAKYGRINGVIHNAGIAGDGFIMTKETSTFEEVLAPKIKGTWLLHELTEQDQLDFFILSSSFVTAFGAPGQSDYCAANAYQDAFAAYRNKTHSGTLTFNWSGWAEAGMVLNHQVDLTKNLLDPISNEAGITAFQAFAGGSISRVLVGRFNYEQLKKNTDYLSIALSSRTMKKLNQLKKAEPENNSAPAVEIVLTGKADFTLIEMKVAKAWSHVLGLYEFDMGDKFFEAGGDSLLSIHLLKELEKDFPSVLDITDVFTYSTIQEMADFIDDSLQEPIGLEEDTSDEDLDAILKKLAEGKIAASDAGKLI</sequence>
<evidence type="ECO:0000313" key="10">
    <source>
        <dbReference type="EMBL" id="MBK3494740.1"/>
    </source>
</evidence>
<dbReference type="SMART" id="SM00823">
    <property type="entry name" value="PKS_PP"/>
    <property type="match status" value="1"/>
</dbReference>
<dbReference type="InterPro" id="IPR016039">
    <property type="entry name" value="Thiolase-like"/>
</dbReference>
<dbReference type="InterPro" id="IPR020841">
    <property type="entry name" value="PKS_Beta-ketoAc_synthase_dom"/>
</dbReference>
<dbReference type="PROSITE" id="PS00012">
    <property type="entry name" value="PHOSPHOPANTETHEINE"/>
    <property type="match status" value="1"/>
</dbReference>
<dbReference type="EMBL" id="JAEOAH010000006">
    <property type="protein sequence ID" value="MBK3494740.1"/>
    <property type="molecule type" value="Genomic_DNA"/>
</dbReference>
<gene>
    <name evidence="10" type="ORF">JFL43_07695</name>
</gene>
<comment type="function">
    <text evidence="1">Involved in some intermediate steps for the synthesis of the antibiotic polyketide bacillaene which is involved in secondary metabolism.</text>
</comment>
<dbReference type="InterPro" id="IPR049552">
    <property type="entry name" value="PKS_DH_N"/>
</dbReference>
<dbReference type="SMART" id="SM00825">
    <property type="entry name" value="PKS_KS"/>
    <property type="match status" value="1"/>
</dbReference>
<comment type="caution">
    <text evidence="10">The sequence shown here is derived from an EMBL/GenBank/DDBJ whole genome shotgun (WGS) entry which is preliminary data.</text>
</comment>
<dbReference type="InterPro" id="IPR057326">
    <property type="entry name" value="KR_dom"/>
</dbReference>
<evidence type="ECO:0000256" key="5">
    <source>
        <dbReference type="ARBA" id="ARBA00022679"/>
    </source>
</evidence>
<feature type="domain" description="PKS/mFAS DH" evidence="9">
    <location>
        <begin position="621"/>
        <end position="900"/>
    </location>
</feature>
<feature type="active site" description="Proton donor; for dehydratase activity" evidence="6">
    <location>
        <position position="817"/>
    </location>
</feature>
<dbReference type="Pfam" id="PF02801">
    <property type="entry name" value="Ketoacyl-synt_C"/>
    <property type="match status" value="1"/>
</dbReference>
<evidence type="ECO:0000259" key="8">
    <source>
        <dbReference type="PROSITE" id="PS52004"/>
    </source>
</evidence>
<dbReference type="Gene3D" id="3.40.47.10">
    <property type="match status" value="1"/>
</dbReference>
<dbReference type="SUPFAM" id="SSF53901">
    <property type="entry name" value="Thiolase-like"/>
    <property type="match status" value="1"/>
</dbReference>
<dbReference type="Gene3D" id="1.10.1200.10">
    <property type="entry name" value="ACP-like"/>
    <property type="match status" value="1"/>
</dbReference>
<dbReference type="InterPro" id="IPR013968">
    <property type="entry name" value="PKS_KR"/>
</dbReference>
<comment type="pathway">
    <text evidence="2">Antibiotic biosynthesis; bacillaene biosynthesis.</text>
</comment>